<evidence type="ECO:0000259" key="1">
    <source>
        <dbReference type="Pfam" id="PF13400"/>
    </source>
</evidence>
<dbReference type="EMBL" id="BART01012823">
    <property type="protein sequence ID" value="GAG85786.1"/>
    <property type="molecule type" value="Genomic_DNA"/>
</dbReference>
<sequence length="261" mass="28368">LFGMTALVVDVGSIYEKRRHTQTVADAAALAGAQDLPNEDHGPAIQTAITYAGLNGVSISEDNIQIFDTYVPDDTITVTPTDINAPLFFARVLGVNSVTVNATATATANGLLSMRGLMPWTIPLEDYPDGLISGEPYNLKVGPHDLETPGWFQIMRFDGPGAAVYGETIVNGCESEIWIWTPENPVDYRIQTGTIAGPTGMKIDERLDGDTCSFDDVVEFKDGKYSVKDGDCPRVVYIPLIETRPKNASERVKIVGFSIFF</sequence>
<feature type="non-terminal residue" evidence="2">
    <location>
        <position position="1"/>
    </location>
</feature>
<name>X1CNF0_9ZZZZ</name>
<reference evidence="2" key="1">
    <citation type="journal article" date="2014" name="Front. Microbiol.">
        <title>High frequency of phylogenetically diverse reductive dehalogenase-homologous genes in deep subseafloor sedimentary metagenomes.</title>
        <authorList>
            <person name="Kawai M."/>
            <person name="Futagami T."/>
            <person name="Toyoda A."/>
            <person name="Takaki Y."/>
            <person name="Nishi S."/>
            <person name="Hori S."/>
            <person name="Arai W."/>
            <person name="Tsubouchi T."/>
            <person name="Morono Y."/>
            <person name="Uchiyama I."/>
            <person name="Ito T."/>
            <person name="Fujiyama A."/>
            <person name="Inagaki F."/>
            <person name="Takami H."/>
        </authorList>
    </citation>
    <scope>NUCLEOTIDE SEQUENCE</scope>
    <source>
        <strain evidence="2">Expedition CK06-06</strain>
    </source>
</reference>
<dbReference type="AlphaFoldDB" id="X1CNF0"/>
<dbReference type="Pfam" id="PF13400">
    <property type="entry name" value="Tad"/>
    <property type="match status" value="1"/>
</dbReference>
<accession>X1CNF0</accession>
<feature type="domain" description="Putative Flp pilus-assembly TadG-like N-terminal" evidence="1">
    <location>
        <begin position="2"/>
        <end position="35"/>
    </location>
</feature>
<evidence type="ECO:0000313" key="2">
    <source>
        <dbReference type="EMBL" id="GAG85786.1"/>
    </source>
</evidence>
<dbReference type="InterPro" id="IPR028087">
    <property type="entry name" value="Tad_N"/>
</dbReference>
<organism evidence="2">
    <name type="scientific">marine sediment metagenome</name>
    <dbReference type="NCBI Taxonomy" id="412755"/>
    <lineage>
        <taxon>unclassified sequences</taxon>
        <taxon>metagenomes</taxon>
        <taxon>ecological metagenomes</taxon>
    </lineage>
</organism>
<gene>
    <name evidence="2" type="ORF">S01H4_26546</name>
</gene>
<proteinExistence type="predicted"/>
<protein>
    <recommendedName>
        <fullName evidence="1">Putative Flp pilus-assembly TadG-like N-terminal domain-containing protein</fullName>
    </recommendedName>
</protein>
<comment type="caution">
    <text evidence="2">The sequence shown here is derived from an EMBL/GenBank/DDBJ whole genome shotgun (WGS) entry which is preliminary data.</text>
</comment>
<feature type="non-terminal residue" evidence="2">
    <location>
        <position position="261"/>
    </location>
</feature>